<keyword evidence="5" id="KW-1185">Reference proteome</keyword>
<dbReference type="AlphaFoldDB" id="A0ABD1WSK6"/>
<keyword evidence="1" id="KW-0547">Nucleotide-binding</keyword>
<organism evidence="4 5">
    <name type="scientific">Forsythia ovata</name>
    <dbReference type="NCBI Taxonomy" id="205694"/>
    <lineage>
        <taxon>Eukaryota</taxon>
        <taxon>Viridiplantae</taxon>
        <taxon>Streptophyta</taxon>
        <taxon>Embryophyta</taxon>
        <taxon>Tracheophyta</taxon>
        <taxon>Spermatophyta</taxon>
        <taxon>Magnoliopsida</taxon>
        <taxon>eudicotyledons</taxon>
        <taxon>Gunneridae</taxon>
        <taxon>Pentapetalae</taxon>
        <taxon>asterids</taxon>
        <taxon>lamiids</taxon>
        <taxon>Lamiales</taxon>
        <taxon>Oleaceae</taxon>
        <taxon>Forsythieae</taxon>
        <taxon>Forsythia</taxon>
    </lineage>
</organism>
<dbReference type="GO" id="GO:0005525">
    <property type="term" value="F:GTP binding"/>
    <property type="evidence" value="ECO:0007669"/>
    <property type="project" value="UniProtKB-KW"/>
</dbReference>
<evidence type="ECO:0000256" key="1">
    <source>
        <dbReference type="ARBA" id="ARBA00022741"/>
    </source>
</evidence>
<dbReference type="InterPro" id="IPR000897">
    <property type="entry name" value="SRP54_GTPase_dom"/>
</dbReference>
<gene>
    <name evidence="4" type="ORF">Fot_06309</name>
</gene>
<evidence type="ECO:0000256" key="2">
    <source>
        <dbReference type="ARBA" id="ARBA00023134"/>
    </source>
</evidence>
<proteinExistence type="predicted"/>
<evidence type="ECO:0000259" key="3">
    <source>
        <dbReference type="SMART" id="SM00962"/>
    </source>
</evidence>
<dbReference type="PANTHER" id="PTHR11564:SF5">
    <property type="entry name" value="SIGNAL RECOGNITION PARTICLE SUBUNIT SRP54"/>
    <property type="match status" value="1"/>
</dbReference>
<name>A0ABD1WSK6_9LAMI</name>
<sequence length="155" mass="16834">MDLVLDAKGVRTSVCSFLIWADARSFWEGHPLHALVGARPKLGGGHPLLGSAAPTFLSGLQSFKFCIPDLVVRQTITRNKSLELKQVGVPVYAAGTEIKPVDIARQGLEEAKKKNVDVVTMDTAGRLQIDKGMMDELKEVKRVLSPTEVLLVVDA</sequence>
<dbReference type="Proteomes" id="UP001604277">
    <property type="component" value="Unassembled WGS sequence"/>
</dbReference>
<dbReference type="PANTHER" id="PTHR11564">
    <property type="entry name" value="SIGNAL RECOGNITION PARTICLE 54K PROTEIN SRP54"/>
    <property type="match status" value="1"/>
</dbReference>
<dbReference type="SUPFAM" id="SSF52540">
    <property type="entry name" value="P-loop containing nucleoside triphosphate hydrolases"/>
    <property type="match status" value="1"/>
</dbReference>
<dbReference type="InterPro" id="IPR022941">
    <property type="entry name" value="SRP54"/>
</dbReference>
<accession>A0ABD1WSK6</accession>
<evidence type="ECO:0000313" key="4">
    <source>
        <dbReference type="EMBL" id="KAL2552690.1"/>
    </source>
</evidence>
<dbReference type="Pfam" id="PF00448">
    <property type="entry name" value="SRP54"/>
    <property type="match status" value="1"/>
</dbReference>
<dbReference type="SMART" id="SM00962">
    <property type="entry name" value="SRP54"/>
    <property type="match status" value="1"/>
</dbReference>
<dbReference type="InterPro" id="IPR027417">
    <property type="entry name" value="P-loop_NTPase"/>
</dbReference>
<reference evidence="5" key="1">
    <citation type="submission" date="2024-07" db="EMBL/GenBank/DDBJ databases">
        <title>Two chromosome-level genome assemblies of Korean endemic species Abeliophyllum distichum and Forsythia ovata (Oleaceae).</title>
        <authorList>
            <person name="Jang H."/>
        </authorList>
    </citation>
    <scope>NUCLEOTIDE SEQUENCE [LARGE SCALE GENOMIC DNA]</scope>
</reference>
<protein>
    <recommendedName>
        <fullName evidence="3">SRP54-type proteins GTP-binding domain-containing protein</fullName>
    </recommendedName>
</protein>
<dbReference type="Gene3D" id="3.40.50.300">
    <property type="entry name" value="P-loop containing nucleotide triphosphate hydrolases"/>
    <property type="match status" value="1"/>
</dbReference>
<keyword evidence="2" id="KW-0342">GTP-binding</keyword>
<dbReference type="EMBL" id="JBFOLJ010000002">
    <property type="protein sequence ID" value="KAL2552690.1"/>
    <property type="molecule type" value="Genomic_DNA"/>
</dbReference>
<comment type="caution">
    <text evidence="4">The sequence shown here is derived from an EMBL/GenBank/DDBJ whole genome shotgun (WGS) entry which is preliminary data.</text>
</comment>
<evidence type="ECO:0000313" key="5">
    <source>
        <dbReference type="Proteomes" id="UP001604277"/>
    </source>
</evidence>
<feature type="domain" description="SRP54-type proteins GTP-binding" evidence="3">
    <location>
        <begin position="73"/>
        <end position="155"/>
    </location>
</feature>